<evidence type="ECO:0000313" key="3">
    <source>
        <dbReference type="EMBL" id="TXL71602.1"/>
    </source>
</evidence>
<feature type="compositionally biased region" description="Pro residues" evidence="1">
    <location>
        <begin position="430"/>
        <end position="445"/>
    </location>
</feature>
<proteinExistence type="predicted"/>
<dbReference type="InterPro" id="IPR036366">
    <property type="entry name" value="PGBDSf"/>
</dbReference>
<sequence>MRVIVAVPARLPSADCQSWRALRTYCCSTLRIAAFTRAASSVEIPTVSLPNGLMSCARAAPATTTAPIAAATRARNSLRMARPFHGSGRAGRAGAPCVISGLRAGGLSENRTRHFRHPGLRKVSEAGSACVENRRAASRQPCRLLSFVQSRSSCRQAGSADADTSVAVAHRVFEEPVSMSGDNRQSVWTCMAAGGMAALAALLPAGPATAQPSRVALVIGNGAYTGFPPAPACPAAARAVAEKLRAAKYEVVERNDLTTGGFDGAVGDFITALARAPGATAFVYVCTRGASLNERPFLLPVSANLTRPTDLFTQGVLAKVMYDALARGSAGPAVVALDVVQTQTGALLTGFDGLAEGAGIDGLAAITVVEASASGAATPLADALAAVLDRPAVQNGQLVSAAQEQIAAAAGTSIAVVHQPKATGHMVGEQPPPPPPPAPPPPAPAPVAAAEPAAQPASPPPEPSPQAAAAPPPTMPEEHLMTYDDRRRIQEALRTLGYYTIQIDGIFGPETRAAIRKYQMQLMAEPTGRLTPEQAGLLVQGR</sequence>
<protein>
    <recommendedName>
        <fullName evidence="2">Caspase family p20 domain-containing protein</fullName>
    </recommendedName>
</protein>
<keyword evidence="4" id="KW-1185">Reference proteome</keyword>
<dbReference type="PANTHER" id="PTHR22576">
    <property type="entry name" value="MUCOSA ASSOCIATED LYMPHOID TISSUE LYMPHOMA TRANSLOCATION PROTEIN 1/PARACASPASE"/>
    <property type="match status" value="1"/>
</dbReference>
<dbReference type="GO" id="GO:0006508">
    <property type="term" value="P:proteolysis"/>
    <property type="evidence" value="ECO:0007669"/>
    <property type="project" value="InterPro"/>
</dbReference>
<dbReference type="InterPro" id="IPR052039">
    <property type="entry name" value="Caspase-related_regulators"/>
</dbReference>
<dbReference type="InterPro" id="IPR011600">
    <property type="entry name" value="Pept_C14_caspase"/>
</dbReference>
<dbReference type="Gene3D" id="1.10.101.10">
    <property type="entry name" value="PGBD-like superfamily/PGBD"/>
    <property type="match status" value="1"/>
</dbReference>
<gene>
    <name evidence="3" type="ORF">FHP25_29120</name>
</gene>
<dbReference type="PROSITE" id="PS50208">
    <property type="entry name" value="CASPASE_P20"/>
    <property type="match status" value="1"/>
</dbReference>
<dbReference type="InterPro" id="IPR002477">
    <property type="entry name" value="Peptidoglycan-bd-like"/>
</dbReference>
<dbReference type="Pfam" id="PF00656">
    <property type="entry name" value="Peptidase_C14"/>
    <property type="match status" value="1"/>
</dbReference>
<reference evidence="3 4" key="1">
    <citation type="submission" date="2019-06" db="EMBL/GenBank/DDBJ databases">
        <title>New taxonomy in bacterial strain CC-CFT640, isolated from vineyard.</title>
        <authorList>
            <person name="Lin S.-Y."/>
            <person name="Tsai C.-F."/>
            <person name="Young C.-C."/>
        </authorList>
    </citation>
    <scope>NUCLEOTIDE SEQUENCE [LARGE SCALE GENOMIC DNA]</scope>
    <source>
        <strain evidence="3 4">CC-CFT640</strain>
    </source>
</reference>
<name>A0A5C8PCX4_9HYPH</name>
<dbReference type="Gene3D" id="3.40.50.1460">
    <property type="match status" value="1"/>
</dbReference>
<dbReference type="AlphaFoldDB" id="A0A5C8PCX4"/>
<dbReference type="SUPFAM" id="SSF47090">
    <property type="entry name" value="PGBD-like"/>
    <property type="match status" value="1"/>
</dbReference>
<organism evidence="3 4">
    <name type="scientific">Vineibacter terrae</name>
    <dbReference type="NCBI Taxonomy" id="2586908"/>
    <lineage>
        <taxon>Bacteria</taxon>
        <taxon>Pseudomonadati</taxon>
        <taxon>Pseudomonadota</taxon>
        <taxon>Alphaproteobacteria</taxon>
        <taxon>Hyphomicrobiales</taxon>
        <taxon>Vineibacter</taxon>
    </lineage>
</organism>
<dbReference type="InterPro" id="IPR001309">
    <property type="entry name" value="Pept_C14_p20"/>
</dbReference>
<accession>A0A5C8PCX4</accession>
<evidence type="ECO:0000256" key="1">
    <source>
        <dbReference type="SAM" id="MobiDB-lite"/>
    </source>
</evidence>
<dbReference type="InterPro" id="IPR029030">
    <property type="entry name" value="Caspase-like_dom_sf"/>
</dbReference>
<dbReference type="GO" id="GO:0004197">
    <property type="term" value="F:cysteine-type endopeptidase activity"/>
    <property type="evidence" value="ECO:0007669"/>
    <property type="project" value="InterPro"/>
</dbReference>
<dbReference type="Pfam" id="PF01471">
    <property type="entry name" value="PG_binding_1"/>
    <property type="match status" value="1"/>
</dbReference>
<feature type="region of interest" description="Disordered" evidence="1">
    <location>
        <begin position="423"/>
        <end position="478"/>
    </location>
</feature>
<comment type="caution">
    <text evidence="3">The sequence shown here is derived from an EMBL/GenBank/DDBJ whole genome shotgun (WGS) entry which is preliminary data.</text>
</comment>
<feature type="compositionally biased region" description="Low complexity" evidence="1">
    <location>
        <begin position="446"/>
        <end position="456"/>
    </location>
</feature>
<dbReference type="PANTHER" id="PTHR22576:SF37">
    <property type="entry name" value="MUCOSA-ASSOCIATED LYMPHOID TISSUE LYMPHOMA TRANSLOCATION PROTEIN 1"/>
    <property type="match status" value="1"/>
</dbReference>
<feature type="compositionally biased region" description="Pro residues" evidence="1">
    <location>
        <begin position="457"/>
        <end position="475"/>
    </location>
</feature>
<feature type="domain" description="Caspase family p20" evidence="2">
    <location>
        <begin position="212"/>
        <end position="289"/>
    </location>
</feature>
<dbReference type="SUPFAM" id="SSF52129">
    <property type="entry name" value="Caspase-like"/>
    <property type="match status" value="1"/>
</dbReference>
<dbReference type="InterPro" id="IPR036365">
    <property type="entry name" value="PGBD-like_sf"/>
</dbReference>
<dbReference type="Proteomes" id="UP000321638">
    <property type="component" value="Unassembled WGS sequence"/>
</dbReference>
<evidence type="ECO:0000313" key="4">
    <source>
        <dbReference type="Proteomes" id="UP000321638"/>
    </source>
</evidence>
<dbReference type="EMBL" id="VDUZ01000041">
    <property type="protein sequence ID" value="TXL71602.1"/>
    <property type="molecule type" value="Genomic_DNA"/>
</dbReference>
<dbReference type="OrthoDB" id="7283865at2"/>
<evidence type="ECO:0000259" key="2">
    <source>
        <dbReference type="PROSITE" id="PS50208"/>
    </source>
</evidence>